<comment type="function">
    <text evidence="3">Component of the mitochondrial ribosome (mitoribosome), a dedicated translation machinery responsible for the synthesis of mitochondrial genome-encoded proteins, including at least some of the essential transmembrane subunits of the mitochondrial respiratory chain. The mitoribosomes are attached to the mitochondrial inner membrane and translation products are cotranslationally integrated into the membrane.</text>
</comment>
<dbReference type="PhylomeDB" id="A0A061BDJ7"/>
<dbReference type="PANTHER" id="PTHR11362:SF82">
    <property type="entry name" value="PHOSPHATIDYLETHANOLAMINE-BINDING PROTEIN 4"/>
    <property type="match status" value="1"/>
</dbReference>
<dbReference type="OrthoDB" id="2153661at2759"/>
<dbReference type="FunFam" id="3.90.280.10:FF:000004">
    <property type="entry name" value="Mitochondrial large ribosomal subunit YmL35"/>
    <property type="match status" value="1"/>
</dbReference>
<dbReference type="InterPro" id="IPR035810">
    <property type="entry name" value="PEBP_euk"/>
</dbReference>
<proteinExistence type="inferred from homology"/>
<evidence type="ECO:0000256" key="1">
    <source>
        <dbReference type="ARBA" id="ARBA00004173"/>
    </source>
</evidence>
<dbReference type="VEuPathDB" id="FungiDB:BON22_5246"/>
<name>A0A061BDJ7_CYBFA</name>
<reference evidence="7" key="1">
    <citation type="journal article" date="2014" name="Genome Announc.">
        <title>Genome sequence of the yeast Cyberlindnera fabianii (Hansenula fabianii).</title>
        <authorList>
            <person name="Freel K.C."/>
            <person name="Sarilar V."/>
            <person name="Neuveglise C."/>
            <person name="Devillers H."/>
            <person name="Friedrich A."/>
            <person name="Schacherer J."/>
        </authorList>
    </citation>
    <scope>NUCLEOTIDE SEQUENCE</scope>
    <source>
        <strain evidence="7">YJS4271</strain>
    </source>
</reference>
<dbReference type="CDD" id="cd00866">
    <property type="entry name" value="PEBP_euk"/>
    <property type="match status" value="1"/>
</dbReference>
<dbReference type="SUPFAM" id="SSF49777">
    <property type="entry name" value="PEBP-like"/>
    <property type="match status" value="1"/>
</dbReference>
<evidence type="ECO:0000256" key="3">
    <source>
        <dbReference type="ARBA" id="ARBA00037226"/>
    </source>
</evidence>
<feature type="compositionally biased region" description="Low complexity" evidence="6">
    <location>
        <begin position="27"/>
        <end position="36"/>
    </location>
</feature>
<evidence type="ECO:0000256" key="2">
    <source>
        <dbReference type="ARBA" id="ARBA00023128"/>
    </source>
</evidence>
<feature type="region of interest" description="Disordered" evidence="6">
    <location>
        <begin position="14"/>
        <end position="36"/>
    </location>
</feature>
<keyword evidence="2" id="KW-0496">Mitochondrion</keyword>
<dbReference type="InterPro" id="IPR008914">
    <property type="entry name" value="PEBP"/>
</dbReference>
<organism evidence="7">
    <name type="scientific">Cyberlindnera fabianii</name>
    <name type="common">Yeast</name>
    <name type="synonym">Hansenula fabianii</name>
    <dbReference type="NCBI Taxonomy" id="36022"/>
    <lineage>
        <taxon>Eukaryota</taxon>
        <taxon>Fungi</taxon>
        <taxon>Dikarya</taxon>
        <taxon>Ascomycota</taxon>
        <taxon>Saccharomycotina</taxon>
        <taxon>Saccharomycetes</taxon>
        <taxon>Phaffomycetales</taxon>
        <taxon>Phaffomycetaceae</taxon>
        <taxon>Cyberlindnera</taxon>
    </lineage>
</organism>
<gene>
    <name evidence="7" type="ORF">CYFA0S_32e00496g</name>
</gene>
<sequence>MLRSSVSKRFMATVSEAKPSKQWAQPSSGASSKSLKLNSKKFREALLEGVDPKQGPPSLKSRRFRIRYTSPAGINEAFDLAHDYLKKHAQEKYNQADKTQDPIEKSKLLVQAEINNPEVQYNFQYNDKYNNNTNIIDYTQPVYRSLKKTHWESYSQMLLMQRIEQHGVIPDTLPTLEPRAEVSLKFLNHTSVNRWIEPGTLLSSNVTMYPPSIKIQEFDDIDTQSQLYTVLIVNPDVPDVENNTYKTHLQWGLSNIKLDYNDNFITPKRLLEDSSINEIIDYCPPTPEKNLPTQRFAIWLFRQSDQLTEKISNREFDIRKFVEEKKLQPIGAHLWRSAWDLNTPAVREKYGMPKGIVFHRVRGDERM</sequence>
<dbReference type="EMBL" id="LK052917">
    <property type="protein sequence ID" value="CDR47453.1"/>
    <property type="molecule type" value="Genomic_DNA"/>
</dbReference>
<accession>A0A061BDJ7</accession>
<evidence type="ECO:0000256" key="6">
    <source>
        <dbReference type="SAM" id="MobiDB-lite"/>
    </source>
</evidence>
<evidence type="ECO:0000313" key="7">
    <source>
        <dbReference type="EMBL" id="CDR47453.1"/>
    </source>
</evidence>
<comment type="similarity">
    <text evidence="4">Belongs to the phosphatidylethanolamine-binding protein family. Mitochondrion-specific ribosomal protein mL38 subfamily.</text>
</comment>
<evidence type="ECO:0000256" key="5">
    <source>
        <dbReference type="ARBA" id="ARBA00039444"/>
    </source>
</evidence>
<protein>
    <recommendedName>
        <fullName evidence="5">Large ribosomal subunit protein mL38</fullName>
    </recommendedName>
</protein>
<dbReference type="AlphaFoldDB" id="A0A061BDJ7"/>
<dbReference type="GO" id="GO:0005739">
    <property type="term" value="C:mitochondrion"/>
    <property type="evidence" value="ECO:0007669"/>
    <property type="project" value="UniProtKB-SubCell"/>
</dbReference>
<dbReference type="Gene3D" id="1.20.58.1180">
    <property type="match status" value="1"/>
</dbReference>
<dbReference type="Pfam" id="PF01161">
    <property type="entry name" value="PBP"/>
    <property type="match status" value="1"/>
</dbReference>
<dbReference type="InterPro" id="IPR036610">
    <property type="entry name" value="PEBP-like_sf"/>
</dbReference>
<dbReference type="Gene3D" id="3.90.280.10">
    <property type="entry name" value="PEBP-like"/>
    <property type="match status" value="1"/>
</dbReference>
<evidence type="ECO:0000256" key="4">
    <source>
        <dbReference type="ARBA" id="ARBA00038016"/>
    </source>
</evidence>
<comment type="subcellular location">
    <subcellularLocation>
        <location evidence="1">Mitochondrion</location>
    </subcellularLocation>
</comment>
<dbReference type="PANTHER" id="PTHR11362">
    <property type="entry name" value="PHOSPHATIDYLETHANOLAMINE-BINDING PROTEIN"/>
    <property type="match status" value="1"/>
</dbReference>